<comment type="pathway">
    <text evidence="1 6">Purine metabolism; IMP biosynthesis via de novo pathway; N(2)-formyl-N(1)-(5-phospho-D-ribosyl)glycinamide from N(1)-(5-phospho-D-ribosyl)glycinamide (10-formyl THF route): step 1/1.</text>
</comment>
<sequence>MTDLSKGKRRIVVLISGGGSNLQSFIDGCADGSLNGDVVAVISNKAGVKGLERAAVAAIPNITLDHNSFASRAEFDVALADVIDSFSPDLIVLAGFMRILTPQFVNRFLGRLINIHPSLLPKYPGLHTHQRAIDAGDSEAGATVHFVTAELDGGPGIVQAQVELLENDTAKDLASRVLAFEHQIYPLAAQWFCEGRLELREGHVILDNELLPEGGVCVEIEEHS</sequence>
<evidence type="ECO:0000256" key="5">
    <source>
        <dbReference type="ARBA" id="ARBA00047664"/>
    </source>
</evidence>
<dbReference type="Gene3D" id="3.40.50.170">
    <property type="entry name" value="Formyl transferase, N-terminal domain"/>
    <property type="match status" value="1"/>
</dbReference>
<dbReference type="InterPro" id="IPR001555">
    <property type="entry name" value="GART_AS"/>
</dbReference>
<gene>
    <name evidence="6 8" type="primary">purN</name>
    <name evidence="8" type="ORF">NYF23_12070</name>
</gene>
<name>A0ABY5TLL3_9GAMM</name>
<dbReference type="EMBL" id="CP103416">
    <property type="protein sequence ID" value="UVW34735.1"/>
    <property type="molecule type" value="Genomic_DNA"/>
</dbReference>
<dbReference type="SUPFAM" id="SSF53328">
    <property type="entry name" value="Formyltransferase"/>
    <property type="match status" value="1"/>
</dbReference>
<feature type="site" description="Raises pKa of active site His" evidence="6">
    <location>
        <position position="152"/>
    </location>
</feature>
<comment type="similarity">
    <text evidence="4 6">Belongs to the GART family.</text>
</comment>
<dbReference type="EC" id="2.1.2.2" evidence="6"/>
<dbReference type="GO" id="GO:0004644">
    <property type="term" value="F:phosphoribosylglycinamide formyltransferase activity"/>
    <property type="evidence" value="ECO:0007669"/>
    <property type="project" value="UniProtKB-EC"/>
</dbReference>
<dbReference type="PANTHER" id="PTHR43369">
    <property type="entry name" value="PHOSPHORIBOSYLGLYCINAMIDE FORMYLTRANSFERASE"/>
    <property type="match status" value="1"/>
</dbReference>
<dbReference type="Pfam" id="PF00551">
    <property type="entry name" value="Formyl_trans_N"/>
    <property type="match status" value="1"/>
</dbReference>
<comment type="catalytic activity">
    <reaction evidence="5 6">
        <text>N(1)-(5-phospho-beta-D-ribosyl)glycinamide + (6R)-10-formyltetrahydrofolate = N(2)-formyl-N(1)-(5-phospho-beta-D-ribosyl)glycinamide + (6S)-5,6,7,8-tetrahydrofolate + H(+)</text>
        <dbReference type="Rhea" id="RHEA:15053"/>
        <dbReference type="ChEBI" id="CHEBI:15378"/>
        <dbReference type="ChEBI" id="CHEBI:57453"/>
        <dbReference type="ChEBI" id="CHEBI:143788"/>
        <dbReference type="ChEBI" id="CHEBI:147286"/>
        <dbReference type="ChEBI" id="CHEBI:195366"/>
        <dbReference type="EC" id="2.1.2.2"/>
    </reaction>
</comment>
<keyword evidence="2 6" id="KW-0808">Transferase</keyword>
<accession>A0ABY5TLL3</accession>
<dbReference type="PROSITE" id="PS00373">
    <property type="entry name" value="GART"/>
    <property type="match status" value="1"/>
</dbReference>
<reference evidence="8" key="1">
    <citation type="submission" date="2022-08" db="EMBL/GenBank/DDBJ databases">
        <title>Catabolic pathway analysis in culturable SAR92 clade bacteria reveals their overlooked roles in DMSP degradation in coastal seas.</title>
        <authorList>
            <person name="He X."/>
            <person name="Zhang X."/>
            <person name="Zhang Y."/>
        </authorList>
    </citation>
    <scope>NUCLEOTIDE SEQUENCE</scope>
    <source>
        <strain evidence="8">H455</strain>
    </source>
</reference>
<proteinExistence type="inferred from homology"/>
<feature type="binding site" evidence="6">
    <location>
        <position position="72"/>
    </location>
    <ligand>
        <name>(6R)-10-formyltetrahydrofolate</name>
        <dbReference type="ChEBI" id="CHEBI:195366"/>
    </ligand>
</feature>
<evidence type="ECO:0000256" key="4">
    <source>
        <dbReference type="ARBA" id="ARBA00038440"/>
    </source>
</evidence>
<organism evidence="8 9">
    <name type="scientific">SAR92 clade bacterium H455</name>
    <dbReference type="NCBI Taxonomy" id="2974818"/>
    <lineage>
        <taxon>Bacteria</taxon>
        <taxon>Pseudomonadati</taxon>
        <taxon>Pseudomonadota</taxon>
        <taxon>Gammaproteobacteria</taxon>
        <taxon>Cellvibrionales</taxon>
        <taxon>Porticoccaceae</taxon>
        <taxon>SAR92 clade</taxon>
    </lineage>
</organism>
<dbReference type="NCBIfam" id="TIGR00639">
    <property type="entry name" value="PurN"/>
    <property type="match status" value="1"/>
</dbReference>
<feature type="binding site" evidence="6">
    <location>
        <position position="114"/>
    </location>
    <ligand>
        <name>(6R)-10-formyltetrahydrofolate</name>
        <dbReference type="ChEBI" id="CHEBI:195366"/>
    </ligand>
</feature>
<dbReference type="InterPro" id="IPR002376">
    <property type="entry name" value="Formyl_transf_N"/>
</dbReference>
<evidence type="ECO:0000256" key="6">
    <source>
        <dbReference type="HAMAP-Rule" id="MF_01930"/>
    </source>
</evidence>
<evidence type="ECO:0000256" key="3">
    <source>
        <dbReference type="ARBA" id="ARBA00022755"/>
    </source>
</evidence>
<dbReference type="InterPro" id="IPR004607">
    <property type="entry name" value="GART"/>
</dbReference>
<dbReference type="InterPro" id="IPR036477">
    <property type="entry name" value="Formyl_transf_N_sf"/>
</dbReference>
<evidence type="ECO:0000259" key="7">
    <source>
        <dbReference type="Pfam" id="PF00551"/>
    </source>
</evidence>
<feature type="binding site" evidence="6">
    <location>
        <begin position="97"/>
        <end position="100"/>
    </location>
    <ligand>
        <name>(6R)-10-formyltetrahydrofolate</name>
        <dbReference type="ChEBI" id="CHEBI:195366"/>
    </ligand>
</feature>
<keyword evidence="9" id="KW-1185">Reference proteome</keyword>
<feature type="domain" description="Formyl transferase N-terminal" evidence="7">
    <location>
        <begin position="10"/>
        <end position="188"/>
    </location>
</feature>
<evidence type="ECO:0000256" key="1">
    <source>
        <dbReference type="ARBA" id="ARBA00005054"/>
    </source>
</evidence>
<feature type="binding site" evidence="6">
    <location>
        <begin position="19"/>
        <end position="21"/>
    </location>
    <ligand>
        <name>N(1)-(5-phospho-beta-D-ribosyl)glycinamide</name>
        <dbReference type="ChEBI" id="CHEBI:143788"/>
    </ligand>
</feature>
<dbReference type="CDD" id="cd08645">
    <property type="entry name" value="FMT_core_GART"/>
    <property type="match status" value="1"/>
</dbReference>
<evidence type="ECO:0000313" key="8">
    <source>
        <dbReference type="EMBL" id="UVW34735.1"/>
    </source>
</evidence>
<feature type="active site" description="Proton donor" evidence="6">
    <location>
        <position position="116"/>
    </location>
</feature>
<dbReference type="Proteomes" id="UP001059934">
    <property type="component" value="Chromosome"/>
</dbReference>
<dbReference type="PANTHER" id="PTHR43369:SF2">
    <property type="entry name" value="PHOSPHORIBOSYLGLYCINAMIDE FORMYLTRANSFERASE"/>
    <property type="match status" value="1"/>
</dbReference>
<protein>
    <recommendedName>
        <fullName evidence="6">Phosphoribosylglycinamide formyltransferase</fullName>
        <ecNumber evidence="6">2.1.2.2</ecNumber>
    </recommendedName>
    <alternativeName>
        <fullName evidence="6">5'-phosphoribosylglycinamide transformylase</fullName>
    </alternativeName>
    <alternativeName>
        <fullName evidence="6">GAR transformylase</fullName>
        <shortName evidence="6">GART</shortName>
    </alternativeName>
</protein>
<dbReference type="HAMAP" id="MF_01930">
    <property type="entry name" value="PurN"/>
    <property type="match status" value="1"/>
</dbReference>
<evidence type="ECO:0000313" key="9">
    <source>
        <dbReference type="Proteomes" id="UP001059934"/>
    </source>
</evidence>
<comment type="function">
    <text evidence="6">Catalyzes the transfer of a formyl group from 10-formyltetrahydrofolate to 5-phospho-ribosyl-glycinamide (GAR), producing 5-phospho-ribosyl-N-formylglycinamide (FGAR) and tetrahydrofolate.</text>
</comment>
<keyword evidence="3 6" id="KW-0658">Purine biosynthesis</keyword>
<evidence type="ECO:0000256" key="2">
    <source>
        <dbReference type="ARBA" id="ARBA00022679"/>
    </source>
</evidence>